<dbReference type="OrthoDB" id="1902342at2759"/>
<reference evidence="1 2" key="1">
    <citation type="journal article" date="2019" name="Genome Biol. Evol.">
        <title>Insights into the evolution of the New World diploid cottons (Gossypium, subgenus Houzingenia) based on genome sequencing.</title>
        <authorList>
            <person name="Grover C.E."/>
            <person name="Arick M.A. 2nd"/>
            <person name="Thrash A."/>
            <person name="Conover J.L."/>
            <person name="Sanders W.S."/>
            <person name="Peterson D.G."/>
            <person name="Frelichowski J.E."/>
            <person name="Scheffler J.A."/>
            <person name="Scheffler B.E."/>
            <person name="Wendel J.F."/>
        </authorList>
    </citation>
    <scope>NUCLEOTIDE SEQUENCE [LARGE SCALE GENOMIC DNA]</scope>
    <source>
        <strain evidence="1">1</strain>
        <tissue evidence="1">Leaf</tissue>
    </source>
</reference>
<evidence type="ECO:0000313" key="2">
    <source>
        <dbReference type="Proteomes" id="UP000593576"/>
    </source>
</evidence>
<keyword evidence="2" id="KW-1185">Reference proteome</keyword>
<gene>
    <name evidence="1" type="ORF">Goshw_002915</name>
</gene>
<dbReference type="AlphaFoldDB" id="A0A7J9LK30"/>
<name>A0A7J9LK30_GOSSC</name>
<comment type="caution">
    <text evidence="1">The sequence shown here is derived from an EMBL/GenBank/DDBJ whole genome shotgun (WGS) entry which is preliminary data.</text>
</comment>
<dbReference type="EMBL" id="JABFAF010000007">
    <property type="protein sequence ID" value="MBA0859063.1"/>
    <property type="molecule type" value="Genomic_DNA"/>
</dbReference>
<evidence type="ECO:0000313" key="1">
    <source>
        <dbReference type="EMBL" id="MBA0859063.1"/>
    </source>
</evidence>
<sequence length="113" mass="12890">MFENLGLMVTVIHDLKRILFGKDKSLLPLLFGCKLTSIMQSFMAFTSVESSSQVGVWRLLKWKFAVCLTFWEINPCDLPQFRYCIGGFSVFLLVAQHSQIELSGNLMSTCKQM</sequence>
<protein>
    <submittedName>
        <fullName evidence="1">Uncharacterized protein</fullName>
    </submittedName>
</protein>
<proteinExistence type="predicted"/>
<feature type="non-terminal residue" evidence="1">
    <location>
        <position position="113"/>
    </location>
</feature>
<organism evidence="1 2">
    <name type="scientific">Gossypium schwendimanii</name>
    <name type="common">Cotton</name>
    <dbReference type="NCBI Taxonomy" id="34291"/>
    <lineage>
        <taxon>Eukaryota</taxon>
        <taxon>Viridiplantae</taxon>
        <taxon>Streptophyta</taxon>
        <taxon>Embryophyta</taxon>
        <taxon>Tracheophyta</taxon>
        <taxon>Spermatophyta</taxon>
        <taxon>Magnoliopsida</taxon>
        <taxon>eudicotyledons</taxon>
        <taxon>Gunneridae</taxon>
        <taxon>Pentapetalae</taxon>
        <taxon>rosids</taxon>
        <taxon>malvids</taxon>
        <taxon>Malvales</taxon>
        <taxon>Malvaceae</taxon>
        <taxon>Malvoideae</taxon>
        <taxon>Gossypium</taxon>
    </lineage>
</organism>
<dbReference type="Proteomes" id="UP000593576">
    <property type="component" value="Unassembled WGS sequence"/>
</dbReference>
<accession>A0A7J9LK30</accession>